<evidence type="ECO:0000256" key="1">
    <source>
        <dbReference type="SAM" id="MobiDB-lite"/>
    </source>
</evidence>
<keyword evidence="3" id="KW-1185">Reference proteome</keyword>
<comment type="caution">
    <text evidence="2">The sequence shown here is derived from an EMBL/GenBank/DDBJ whole genome shotgun (WGS) entry which is preliminary data.</text>
</comment>
<organism evidence="2 3">
    <name type="scientific">Tanacetum coccineum</name>
    <dbReference type="NCBI Taxonomy" id="301880"/>
    <lineage>
        <taxon>Eukaryota</taxon>
        <taxon>Viridiplantae</taxon>
        <taxon>Streptophyta</taxon>
        <taxon>Embryophyta</taxon>
        <taxon>Tracheophyta</taxon>
        <taxon>Spermatophyta</taxon>
        <taxon>Magnoliopsida</taxon>
        <taxon>eudicotyledons</taxon>
        <taxon>Gunneridae</taxon>
        <taxon>Pentapetalae</taxon>
        <taxon>asterids</taxon>
        <taxon>campanulids</taxon>
        <taxon>Asterales</taxon>
        <taxon>Asteraceae</taxon>
        <taxon>Asteroideae</taxon>
        <taxon>Anthemideae</taxon>
        <taxon>Anthemidinae</taxon>
        <taxon>Tanacetum</taxon>
    </lineage>
</organism>
<name>A0ABQ5JBG9_9ASTR</name>
<reference evidence="2" key="1">
    <citation type="journal article" date="2022" name="Int. J. Mol. Sci.">
        <title>Draft Genome of Tanacetum Coccineum: Genomic Comparison of Closely Related Tanacetum-Family Plants.</title>
        <authorList>
            <person name="Yamashiro T."/>
            <person name="Shiraishi A."/>
            <person name="Nakayama K."/>
            <person name="Satake H."/>
        </authorList>
    </citation>
    <scope>NUCLEOTIDE SEQUENCE</scope>
</reference>
<dbReference type="EMBL" id="BQNB010021766">
    <property type="protein sequence ID" value="GJU09863.1"/>
    <property type="molecule type" value="Genomic_DNA"/>
</dbReference>
<feature type="region of interest" description="Disordered" evidence="1">
    <location>
        <begin position="1"/>
        <end position="20"/>
    </location>
</feature>
<protein>
    <submittedName>
        <fullName evidence="2">Uncharacterized protein</fullName>
    </submittedName>
</protein>
<accession>A0ABQ5JBG9</accession>
<proteinExistence type="predicted"/>
<sequence length="473" mass="52170">MERGFLTSASKEKGIDGGSKANSVLSGLTTKIRNIDRKIIVKDSTQRKAIRCVQADPVLDVIANAAMDKDHAEGPPLKSILKRPNVASNMAVMNAATEVLVKDLQHDVNSGPDSCNLKALPPMEGLHSDVNINICNSSASDVPKSTVAVTDRASKTAPMSFANIIKSQHVKKGNFRSLLNAEKVESFDFVLPKYAVDEVKSSSKVERMNEATNDNSLIECEGDIIILCRLATVAYGAASATWMARQRPDDIVLEPPYISPPTKAPVFCGRPNFNFVVSGLLLYYSIVIQILAEETQCNLEVTVLLSIIIRYMLSTYILSKLCSLIDSDPVQEKQKSTAASVKEHDEARIDLRFKKMKKKMSKSQTISNANRPKIDGDMQYFVDTHDYQRHSGSFMDNAFLELYYSAKRDVVGLTIIVGVRVQLVKAYTAAAALKSDAPIHKLLLNIVNYLTVKPVPKKLQRYDPEITFGELGI</sequence>
<evidence type="ECO:0000313" key="3">
    <source>
        <dbReference type="Proteomes" id="UP001151760"/>
    </source>
</evidence>
<gene>
    <name evidence="2" type="ORF">Tco_1132259</name>
</gene>
<reference evidence="2" key="2">
    <citation type="submission" date="2022-01" db="EMBL/GenBank/DDBJ databases">
        <authorList>
            <person name="Yamashiro T."/>
            <person name="Shiraishi A."/>
            <person name="Satake H."/>
            <person name="Nakayama K."/>
        </authorList>
    </citation>
    <scope>NUCLEOTIDE SEQUENCE</scope>
</reference>
<dbReference type="Proteomes" id="UP001151760">
    <property type="component" value="Unassembled WGS sequence"/>
</dbReference>
<evidence type="ECO:0000313" key="2">
    <source>
        <dbReference type="EMBL" id="GJU09863.1"/>
    </source>
</evidence>